<sequence length="696" mass="80931">MPVLCIISIQQKKLTHHQRLRYGWRSFFFFLFQNYKVRTLTEEDEDGTQRHVYRIPDHSWSTETLNAVFQQVIGLTLLMDKCRNSNTRLLPFKLQEYYLENLFSEARGFYGNKRNLNYKEFIRVVSQLIEEQLSETCFQNTKPSKYNAIFDDTPLTISDLEVFDNFPSSKHIHFIITEEFEKTTTLYKKLDSEFKDISLIKLLSTCCNSFCGYSLWNEDYKFTKFSEIEKNQFYKIEKDTQLIFENEEICLEKKIRKTSSQTGAYFNLSADSEYEMKIHKDRYYPHHISESARIFSLPKFKISEHYARLNIEFDDIPPLPDNYVQTINIPKDVIDTVKSKIKTINVKQDSIPLRKDTDVVGNKNDQIVCPLCQKNYAVGKNLLNHLRTKHDCSTDKAKVVADCMVNSCYLTNALHQELKRKIRLEKFKLTPKEDEIMIESDSVEPSQNNNTQNITISVTSPKKVTKSNSKTQICKCGKGRKAVKASCKSCRQCCLNNGGCTTHQFKCNLIEPIEEYDVLILDFETTDLQTRAPTDCLQNGTKEMEAVKLIIDFLPKKSLILAHNAPFDKSVLHRAFNHWRINNSKITDGMKNSRLIFLDTIPILKKTLKLGKNQCKLGNIYQQLFKQSIENQHTAAADVFALKEILEHVFGKENVIRNIQNHFNLIKDLKKSFIMVDSNGKEMKDGSFDKIITRSK</sequence>
<dbReference type="PROSITE" id="PS00028">
    <property type="entry name" value="ZINC_FINGER_C2H2_1"/>
    <property type="match status" value="1"/>
</dbReference>
<dbReference type="AlphaFoldDB" id="D2W3X3"/>
<dbReference type="GO" id="GO:0003676">
    <property type="term" value="F:nucleic acid binding"/>
    <property type="evidence" value="ECO:0007669"/>
    <property type="project" value="InterPro"/>
</dbReference>
<evidence type="ECO:0000313" key="2">
    <source>
        <dbReference type="EMBL" id="EFC36269.1"/>
    </source>
</evidence>
<dbReference type="InterPro" id="IPR036397">
    <property type="entry name" value="RNaseH_sf"/>
</dbReference>
<protein>
    <submittedName>
        <fullName evidence="2">Predicted protein</fullName>
    </submittedName>
</protein>
<accession>D2W3X3</accession>
<dbReference type="VEuPathDB" id="AmoebaDB:NAEGRDRAFT_76099"/>
<dbReference type="InParanoid" id="D2W3X3"/>
<dbReference type="InterPro" id="IPR013087">
    <property type="entry name" value="Znf_C2H2_type"/>
</dbReference>
<dbReference type="Gene3D" id="3.30.420.10">
    <property type="entry name" value="Ribonuclease H-like superfamily/Ribonuclease H"/>
    <property type="match status" value="1"/>
</dbReference>
<reference evidence="2 3" key="1">
    <citation type="journal article" date="2010" name="Cell">
        <title>The genome of Naegleria gruberi illuminates early eukaryotic versatility.</title>
        <authorList>
            <person name="Fritz-Laylin L.K."/>
            <person name="Prochnik S.E."/>
            <person name="Ginger M.L."/>
            <person name="Dacks J.B."/>
            <person name="Carpenter M.L."/>
            <person name="Field M.C."/>
            <person name="Kuo A."/>
            <person name="Paredez A."/>
            <person name="Chapman J."/>
            <person name="Pham J."/>
            <person name="Shu S."/>
            <person name="Neupane R."/>
            <person name="Cipriano M."/>
            <person name="Mancuso J."/>
            <person name="Tu H."/>
            <person name="Salamov A."/>
            <person name="Lindquist E."/>
            <person name="Shapiro H."/>
            <person name="Lucas S."/>
            <person name="Grigoriev I.V."/>
            <person name="Cande W.Z."/>
            <person name="Fulton C."/>
            <person name="Rokhsar D.S."/>
            <person name="Dawson S.C."/>
        </authorList>
    </citation>
    <scope>NUCLEOTIDE SEQUENCE [LARGE SCALE GENOMIC DNA]</scope>
    <source>
        <strain evidence="2 3">NEG-M</strain>
    </source>
</reference>
<keyword evidence="3" id="KW-1185">Reference proteome</keyword>
<gene>
    <name evidence="2" type="ORF">NAEGRDRAFT_76099</name>
</gene>
<evidence type="ECO:0000313" key="3">
    <source>
        <dbReference type="Proteomes" id="UP000006671"/>
    </source>
</evidence>
<name>D2W3X3_NAEGR</name>
<dbReference type="EMBL" id="GG738934">
    <property type="protein sequence ID" value="EFC36269.1"/>
    <property type="molecule type" value="Genomic_DNA"/>
</dbReference>
<evidence type="ECO:0000259" key="1">
    <source>
        <dbReference type="PROSITE" id="PS00028"/>
    </source>
</evidence>
<dbReference type="InterPro" id="IPR012337">
    <property type="entry name" value="RNaseH-like_sf"/>
</dbReference>
<dbReference type="KEGG" id="ngr:NAEGRDRAFT_76099"/>
<proteinExistence type="predicted"/>
<dbReference type="GeneID" id="8862035"/>
<feature type="domain" description="C2H2-type" evidence="1">
    <location>
        <begin position="369"/>
        <end position="390"/>
    </location>
</feature>
<dbReference type="SUPFAM" id="SSF53098">
    <property type="entry name" value="Ribonuclease H-like"/>
    <property type="match status" value="1"/>
</dbReference>
<organism evidence="3">
    <name type="scientific">Naegleria gruberi</name>
    <name type="common">Amoeba</name>
    <dbReference type="NCBI Taxonomy" id="5762"/>
    <lineage>
        <taxon>Eukaryota</taxon>
        <taxon>Discoba</taxon>
        <taxon>Heterolobosea</taxon>
        <taxon>Tetramitia</taxon>
        <taxon>Eutetramitia</taxon>
        <taxon>Vahlkampfiidae</taxon>
        <taxon>Naegleria</taxon>
    </lineage>
</organism>
<dbReference type="Proteomes" id="UP000006671">
    <property type="component" value="Unassembled WGS sequence"/>
</dbReference>
<dbReference type="RefSeq" id="XP_002669013.1">
    <property type="nucleotide sequence ID" value="XM_002668967.1"/>
</dbReference>
<dbReference type="OrthoDB" id="10250935at2759"/>